<dbReference type="Proteomes" id="UP000469452">
    <property type="component" value="Unassembled WGS sequence"/>
</dbReference>
<dbReference type="SUPFAM" id="SSF52540">
    <property type="entry name" value="P-loop containing nucleoside triphosphate hydrolases"/>
    <property type="match status" value="1"/>
</dbReference>
<dbReference type="GO" id="GO:0003724">
    <property type="term" value="F:RNA helicase activity"/>
    <property type="evidence" value="ECO:0007669"/>
    <property type="project" value="UniProtKB-EC"/>
</dbReference>
<evidence type="ECO:0000256" key="2">
    <source>
        <dbReference type="ARBA" id="ARBA00022801"/>
    </source>
</evidence>
<dbReference type="VEuPathDB" id="FungiDB:H257_07092"/>
<organism evidence="8 9">
    <name type="scientific">Aphanomyces astaci</name>
    <name type="common">Crayfish plague agent</name>
    <dbReference type="NCBI Taxonomy" id="112090"/>
    <lineage>
        <taxon>Eukaryota</taxon>
        <taxon>Sar</taxon>
        <taxon>Stramenopiles</taxon>
        <taxon>Oomycota</taxon>
        <taxon>Saprolegniomycetes</taxon>
        <taxon>Saprolegniales</taxon>
        <taxon>Verrucalvaceae</taxon>
        <taxon>Aphanomyces</taxon>
    </lineage>
</organism>
<evidence type="ECO:0000256" key="5">
    <source>
        <dbReference type="PROSITE-ProRule" id="PRU00552"/>
    </source>
</evidence>
<evidence type="ECO:0000256" key="6">
    <source>
        <dbReference type="RuleBase" id="RU365068"/>
    </source>
</evidence>
<evidence type="ECO:0000259" key="7">
    <source>
        <dbReference type="PROSITE" id="PS51195"/>
    </source>
</evidence>
<feature type="short sequence motif" description="Q motif" evidence="5">
    <location>
        <begin position="29"/>
        <end position="57"/>
    </location>
</feature>
<keyword evidence="4 6" id="KW-0067">ATP-binding</keyword>
<comment type="domain">
    <text evidence="6">The Q motif is unique to and characteristic of the DEAD box family of RNA helicases and controls ATP binding and hydrolysis.</text>
</comment>
<dbReference type="PROSITE" id="PS51195">
    <property type="entry name" value="Q_MOTIF"/>
    <property type="match status" value="1"/>
</dbReference>
<evidence type="ECO:0000256" key="4">
    <source>
        <dbReference type="ARBA" id="ARBA00022840"/>
    </source>
</evidence>
<evidence type="ECO:0000256" key="1">
    <source>
        <dbReference type="ARBA" id="ARBA00022741"/>
    </source>
</evidence>
<dbReference type="GO" id="GO:0016787">
    <property type="term" value="F:hydrolase activity"/>
    <property type="evidence" value="ECO:0007669"/>
    <property type="project" value="UniProtKB-KW"/>
</dbReference>
<sequence length="91" mass="9938">MSTSADHEAEDALMEAPVAQQDSRYFSEELFESLPLSEPTQRILKELNFVKMTKIQAKSIRPLLSGSDLLGAAKTGSGKTLSFLIPAVELL</sequence>
<evidence type="ECO:0000313" key="8">
    <source>
        <dbReference type="EMBL" id="KAF0771152.1"/>
    </source>
</evidence>
<dbReference type="Gene3D" id="3.40.50.300">
    <property type="entry name" value="P-loop containing nucleotide triphosphate hydrolases"/>
    <property type="match status" value="1"/>
</dbReference>
<keyword evidence="2 6" id="KW-0378">Hydrolase</keyword>
<proteinExistence type="inferred from homology"/>
<gene>
    <name evidence="8" type="ORF">AaE_002479</name>
</gene>
<accession>A0A6A5AUF8</accession>
<comment type="caution">
    <text evidence="8">The sequence shown here is derived from an EMBL/GenBank/DDBJ whole genome shotgun (WGS) entry which is preliminary data.</text>
</comment>
<name>A0A6A5AUF8_APHAT</name>
<evidence type="ECO:0000256" key="3">
    <source>
        <dbReference type="ARBA" id="ARBA00022806"/>
    </source>
</evidence>
<keyword evidence="6" id="KW-0694">RNA-binding</keyword>
<dbReference type="InterPro" id="IPR027417">
    <property type="entry name" value="P-loop_NTPase"/>
</dbReference>
<dbReference type="EC" id="3.6.4.13" evidence="6"/>
<comment type="function">
    <text evidence="6">RNA helicase.</text>
</comment>
<keyword evidence="1 6" id="KW-0547">Nucleotide-binding</keyword>
<feature type="domain" description="DEAD-box RNA helicase Q" evidence="7">
    <location>
        <begin position="29"/>
        <end position="57"/>
    </location>
</feature>
<reference evidence="8 9" key="1">
    <citation type="submission" date="2019-06" db="EMBL/GenBank/DDBJ databases">
        <title>Genomics analysis of Aphanomyces spp. identifies a new class of oomycete effector associated with host adaptation.</title>
        <authorList>
            <person name="Gaulin E."/>
        </authorList>
    </citation>
    <scope>NUCLEOTIDE SEQUENCE [LARGE SCALE GENOMIC DNA]</scope>
    <source>
        <strain evidence="8 9">E</strain>
    </source>
</reference>
<dbReference type="AlphaFoldDB" id="A0A6A5AUF8"/>
<dbReference type="InterPro" id="IPR011545">
    <property type="entry name" value="DEAD/DEAH_box_helicase_dom"/>
</dbReference>
<dbReference type="EMBL" id="VJMI01004939">
    <property type="protein sequence ID" value="KAF0771152.1"/>
    <property type="molecule type" value="Genomic_DNA"/>
</dbReference>
<dbReference type="InterPro" id="IPR014014">
    <property type="entry name" value="RNA_helicase_DEAD_Q_motif"/>
</dbReference>
<keyword evidence="3 6" id="KW-0347">Helicase</keyword>
<protein>
    <recommendedName>
        <fullName evidence="6">ATP-dependent RNA helicase</fullName>
        <ecNumber evidence="6">3.6.4.13</ecNumber>
    </recommendedName>
</protein>
<comment type="similarity">
    <text evidence="6">Belongs to the DEAD box helicase family.</text>
</comment>
<dbReference type="PANTHER" id="PTHR24031">
    <property type="entry name" value="RNA HELICASE"/>
    <property type="match status" value="1"/>
</dbReference>
<evidence type="ECO:0000313" key="9">
    <source>
        <dbReference type="Proteomes" id="UP000469452"/>
    </source>
</evidence>
<dbReference type="Pfam" id="PF00270">
    <property type="entry name" value="DEAD"/>
    <property type="match status" value="1"/>
</dbReference>
<comment type="catalytic activity">
    <reaction evidence="6">
        <text>ATP + H2O = ADP + phosphate + H(+)</text>
        <dbReference type="Rhea" id="RHEA:13065"/>
        <dbReference type="ChEBI" id="CHEBI:15377"/>
        <dbReference type="ChEBI" id="CHEBI:15378"/>
        <dbReference type="ChEBI" id="CHEBI:30616"/>
        <dbReference type="ChEBI" id="CHEBI:43474"/>
        <dbReference type="ChEBI" id="CHEBI:456216"/>
        <dbReference type="EC" id="3.6.4.13"/>
    </reaction>
</comment>
<feature type="non-terminal residue" evidence="8">
    <location>
        <position position="91"/>
    </location>
</feature>
<dbReference type="GO" id="GO:0005524">
    <property type="term" value="F:ATP binding"/>
    <property type="evidence" value="ECO:0007669"/>
    <property type="project" value="UniProtKB-UniRule"/>
</dbReference>
<dbReference type="GO" id="GO:0003723">
    <property type="term" value="F:RNA binding"/>
    <property type="evidence" value="ECO:0007669"/>
    <property type="project" value="UniProtKB-UniRule"/>
</dbReference>